<gene>
    <name evidence="3" type="ORF">NCTC9177_03845</name>
</gene>
<sequence length="88" mass="9654">MQVKTVFRANTSDALLQALESGIGIGGMQRPLAARALRAGRLVPILADWRLPDRFLYAVYPDARFIPPRVRSVIALIEARLPELAVGS</sequence>
<protein>
    <submittedName>
        <fullName evidence="3">LysR family transcriptional regulator</fullName>
    </submittedName>
</protein>
<evidence type="ECO:0000256" key="1">
    <source>
        <dbReference type="ARBA" id="ARBA00009437"/>
    </source>
</evidence>
<evidence type="ECO:0000259" key="2">
    <source>
        <dbReference type="Pfam" id="PF03466"/>
    </source>
</evidence>
<dbReference type="Pfam" id="PF03466">
    <property type="entry name" value="LysR_substrate"/>
    <property type="match status" value="1"/>
</dbReference>
<dbReference type="EMBL" id="UGKR01000003">
    <property type="protein sequence ID" value="STS89957.1"/>
    <property type="molecule type" value="Genomic_DNA"/>
</dbReference>
<dbReference type="InterPro" id="IPR005119">
    <property type="entry name" value="LysR_subst-bd"/>
</dbReference>
<comment type="similarity">
    <text evidence="1">Belongs to the LysR transcriptional regulatory family.</text>
</comment>
<dbReference type="AlphaFoldDB" id="A0A7H4MI07"/>
<evidence type="ECO:0000313" key="3">
    <source>
        <dbReference type="EMBL" id="STS89957.1"/>
    </source>
</evidence>
<dbReference type="PANTHER" id="PTHR30537:SF5">
    <property type="entry name" value="HTH-TYPE TRANSCRIPTIONAL ACTIVATOR TTDR-RELATED"/>
    <property type="match status" value="1"/>
</dbReference>
<evidence type="ECO:0000313" key="4">
    <source>
        <dbReference type="Proteomes" id="UP000254545"/>
    </source>
</evidence>
<comment type="caution">
    <text evidence="3">The sequence shown here is derived from an EMBL/GenBank/DDBJ whole genome shotgun (WGS) entry which is preliminary data.</text>
</comment>
<dbReference type="SUPFAM" id="SSF53850">
    <property type="entry name" value="Periplasmic binding protein-like II"/>
    <property type="match status" value="1"/>
</dbReference>
<feature type="domain" description="LysR substrate-binding" evidence="2">
    <location>
        <begin position="3"/>
        <end position="80"/>
    </location>
</feature>
<organism evidence="3 4">
    <name type="scientific">Klebsiella variicola</name>
    <dbReference type="NCBI Taxonomy" id="244366"/>
    <lineage>
        <taxon>Bacteria</taxon>
        <taxon>Pseudomonadati</taxon>
        <taxon>Pseudomonadota</taxon>
        <taxon>Gammaproteobacteria</taxon>
        <taxon>Enterobacterales</taxon>
        <taxon>Enterobacteriaceae</taxon>
        <taxon>Klebsiella/Raoultella group</taxon>
        <taxon>Klebsiella</taxon>
        <taxon>Klebsiella pneumoniae complex</taxon>
    </lineage>
</organism>
<dbReference type="Proteomes" id="UP000254545">
    <property type="component" value="Unassembled WGS sequence"/>
</dbReference>
<proteinExistence type="inferred from homology"/>
<name>A0A7H4MI07_KLEVA</name>
<accession>A0A7H4MI07</accession>
<dbReference type="PANTHER" id="PTHR30537">
    <property type="entry name" value="HTH-TYPE TRANSCRIPTIONAL REGULATOR"/>
    <property type="match status" value="1"/>
</dbReference>
<reference evidence="3 4" key="1">
    <citation type="submission" date="2018-06" db="EMBL/GenBank/DDBJ databases">
        <authorList>
            <consortium name="Pathogen Informatics"/>
            <person name="Doyle S."/>
        </authorList>
    </citation>
    <scope>NUCLEOTIDE SEQUENCE [LARGE SCALE GENOMIC DNA]</scope>
    <source>
        <strain evidence="3 4">NCTC9177</strain>
    </source>
</reference>
<dbReference type="InterPro" id="IPR058163">
    <property type="entry name" value="LysR-type_TF_proteobact-type"/>
</dbReference>
<dbReference type="Gene3D" id="3.40.190.290">
    <property type="match status" value="1"/>
</dbReference>